<dbReference type="OrthoDB" id="5292580at2"/>
<sequence>MKQGFFACILAALLLTITGCETSQQILNNLPANLPTSGGLSSAQIAAALKEALTIGTQNSANKLSAANGFFANAALKILMPPEAQKVESTLRNVGLGSVVDKAILSMNRGAEEAAKSAAPIFVNAIKQMTITDALGILKGGNSAATNYFKDKTTAALTSAFKPVIGDALKKVDATKYWSDLFSVYNKFSSTPVNTDLTAYVTEKAIAGIFQEVAVEEQKIRQDPAARVTDLLKTVFGSAQAQQQAK</sequence>
<keyword evidence="1" id="KW-0732">Signal</keyword>
<dbReference type="InterPro" id="IPR025245">
    <property type="entry name" value="DUF4197"/>
</dbReference>
<accession>A0A1G7S3W2</accession>
<dbReference type="AlphaFoldDB" id="A0A1G7S3W2"/>
<dbReference type="Pfam" id="PF13852">
    <property type="entry name" value="DUF4197"/>
    <property type="match status" value="1"/>
</dbReference>
<evidence type="ECO:0000256" key="1">
    <source>
        <dbReference type="SAM" id="SignalP"/>
    </source>
</evidence>
<dbReference type="EMBL" id="FNBN01000003">
    <property type="protein sequence ID" value="SDG17696.1"/>
    <property type="molecule type" value="Genomic_DNA"/>
</dbReference>
<evidence type="ECO:0000313" key="2">
    <source>
        <dbReference type="EMBL" id="SDG17696.1"/>
    </source>
</evidence>
<name>A0A1G7S3W2_CHIFI</name>
<gene>
    <name evidence="2" type="ORF">SAMN04488121_103725</name>
</gene>
<feature type="signal peptide" evidence="1">
    <location>
        <begin position="1"/>
        <end position="22"/>
    </location>
</feature>
<dbReference type="PROSITE" id="PS51257">
    <property type="entry name" value="PROKAR_LIPOPROTEIN"/>
    <property type="match status" value="1"/>
</dbReference>
<evidence type="ECO:0008006" key="4">
    <source>
        <dbReference type="Google" id="ProtNLM"/>
    </source>
</evidence>
<dbReference type="Proteomes" id="UP000199045">
    <property type="component" value="Unassembled WGS sequence"/>
</dbReference>
<dbReference type="RefSeq" id="WP_089833483.1">
    <property type="nucleotide sequence ID" value="NZ_FNBN01000003.1"/>
</dbReference>
<feature type="chain" id="PRO_5011649343" description="DUF4197 domain-containing protein" evidence="1">
    <location>
        <begin position="23"/>
        <end position="246"/>
    </location>
</feature>
<proteinExistence type="predicted"/>
<evidence type="ECO:0000313" key="3">
    <source>
        <dbReference type="Proteomes" id="UP000199045"/>
    </source>
</evidence>
<reference evidence="2 3" key="1">
    <citation type="submission" date="2016-10" db="EMBL/GenBank/DDBJ databases">
        <authorList>
            <person name="de Groot N.N."/>
        </authorList>
    </citation>
    <scope>NUCLEOTIDE SEQUENCE [LARGE SCALE GENOMIC DNA]</scope>
    <source>
        <strain evidence="2 3">DSM 527</strain>
    </source>
</reference>
<protein>
    <recommendedName>
        <fullName evidence="4">DUF4197 domain-containing protein</fullName>
    </recommendedName>
</protein>
<organism evidence="2 3">
    <name type="scientific">Chitinophaga filiformis</name>
    <name type="common">Myxococcus filiformis</name>
    <name type="synonym">Flexibacter filiformis</name>
    <dbReference type="NCBI Taxonomy" id="104663"/>
    <lineage>
        <taxon>Bacteria</taxon>
        <taxon>Pseudomonadati</taxon>
        <taxon>Bacteroidota</taxon>
        <taxon>Chitinophagia</taxon>
        <taxon>Chitinophagales</taxon>
        <taxon>Chitinophagaceae</taxon>
        <taxon>Chitinophaga</taxon>
    </lineage>
</organism>